<dbReference type="Proteomes" id="UP000054559">
    <property type="component" value="Unassembled WGS sequence"/>
</dbReference>
<dbReference type="GO" id="GO:0000408">
    <property type="term" value="C:EKC/KEOPS complex"/>
    <property type="evidence" value="ECO:0007669"/>
    <property type="project" value="TreeGrafter"/>
</dbReference>
<proteinExistence type="predicted"/>
<evidence type="ECO:0000256" key="3">
    <source>
        <dbReference type="ARBA" id="ARBA00022679"/>
    </source>
</evidence>
<dbReference type="STRING" id="454286.A0A0J8QUR8"/>
<comment type="catalytic activity">
    <reaction evidence="7">
        <text>L-threonyl-[protein] + ATP = O-phospho-L-threonyl-[protein] + ADP + H(+)</text>
        <dbReference type="Rhea" id="RHEA:46608"/>
        <dbReference type="Rhea" id="RHEA-COMP:11060"/>
        <dbReference type="Rhea" id="RHEA-COMP:11605"/>
        <dbReference type="ChEBI" id="CHEBI:15378"/>
        <dbReference type="ChEBI" id="CHEBI:30013"/>
        <dbReference type="ChEBI" id="CHEBI:30616"/>
        <dbReference type="ChEBI" id="CHEBI:61977"/>
        <dbReference type="ChEBI" id="CHEBI:456216"/>
        <dbReference type="EC" id="2.7.11.1"/>
    </reaction>
</comment>
<reference evidence="11" key="1">
    <citation type="journal article" date="2010" name="Genome Res.">
        <title>Population genomic sequencing of Coccidioides fungi reveals recent hybridization and transposon control.</title>
        <authorList>
            <person name="Neafsey D.E."/>
            <person name="Barker B.M."/>
            <person name="Sharpton T.J."/>
            <person name="Stajich J.E."/>
            <person name="Park D.J."/>
            <person name="Whiston E."/>
            <person name="Hung C.-Y."/>
            <person name="McMahan C."/>
            <person name="White J."/>
            <person name="Sykes S."/>
            <person name="Heiman D."/>
            <person name="Young S."/>
            <person name="Zeng Q."/>
            <person name="Abouelleil A."/>
            <person name="Aftuck L."/>
            <person name="Bessette D."/>
            <person name="Brown A."/>
            <person name="FitzGerald M."/>
            <person name="Lui A."/>
            <person name="Macdonald J.P."/>
            <person name="Priest M."/>
            <person name="Orbach M.J."/>
            <person name="Galgiani J.N."/>
            <person name="Kirkland T.N."/>
            <person name="Cole G.T."/>
            <person name="Birren B.W."/>
            <person name="Henn M.R."/>
            <person name="Taylor J.W."/>
            <person name="Rounsley S.D."/>
        </authorList>
    </citation>
    <scope>NUCLEOTIDE SEQUENCE [LARGE SCALE GENOMIC DNA]</scope>
    <source>
        <strain evidence="11">RMSCC 3703</strain>
    </source>
</reference>
<evidence type="ECO:0000256" key="1">
    <source>
        <dbReference type="ARBA" id="ARBA00012513"/>
    </source>
</evidence>
<evidence type="ECO:0000256" key="5">
    <source>
        <dbReference type="ARBA" id="ARBA00022777"/>
    </source>
</evidence>
<accession>A0A0J8QUR8</accession>
<evidence type="ECO:0000256" key="2">
    <source>
        <dbReference type="ARBA" id="ARBA00022527"/>
    </source>
</evidence>
<feature type="compositionally biased region" description="Low complexity" evidence="9">
    <location>
        <begin position="64"/>
        <end position="73"/>
    </location>
</feature>
<comment type="catalytic activity">
    <reaction evidence="8">
        <text>L-seryl-[protein] + ATP = O-phospho-L-seryl-[protein] + ADP + H(+)</text>
        <dbReference type="Rhea" id="RHEA:17989"/>
        <dbReference type="Rhea" id="RHEA-COMP:9863"/>
        <dbReference type="Rhea" id="RHEA-COMP:11604"/>
        <dbReference type="ChEBI" id="CHEBI:15378"/>
        <dbReference type="ChEBI" id="CHEBI:29999"/>
        <dbReference type="ChEBI" id="CHEBI:30616"/>
        <dbReference type="ChEBI" id="CHEBI:83421"/>
        <dbReference type="ChEBI" id="CHEBI:456216"/>
        <dbReference type="EC" id="2.7.11.1"/>
    </reaction>
</comment>
<dbReference type="FunFam" id="3.30.200.20:FF:000603">
    <property type="entry name" value="EKC/KEOPS complex subunit bud32"/>
    <property type="match status" value="1"/>
</dbReference>
<dbReference type="GO" id="GO:0070525">
    <property type="term" value="P:tRNA threonylcarbamoyladenosine metabolic process"/>
    <property type="evidence" value="ECO:0007669"/>
    <property type="project" value="TreeGrafter"/>
</dbReference>
<gene>
    <name evidence="10" type="ORF">CISG_05222</name>
</gene>
<dbReference type="PANTHER" id="PTHR12209:SF0">
    <property type="entry name" value="EKC_KEOPS COMPLEX SUBUNIT TP53RK"/>
    <property type="match status" value="1"/>
</dbReference>
<dbReference type="GO" id="GO:0005829">
    <property type="term" value="C:cytosol"/>
    <property type="evidence" value="ECO:0007669"/>
    <property type="project" value="TreeGrafter"/>
</dbReference>
<evidence type="ECO:0000313" key="10">
    <source>
        <dbReference type="EMBL" id="KMU75825.1"/>
    </source>
</evidence>
<dbReference type="Gene3D" id="3.30.200.20">
    <property type="entry name" value="Phosphorylase Kinase, domain 1"/>
    <property type="match status" value="1"/>
</dbReference>
<keyword evidence="5 10" id="KW-0418">Kinase</keyword>
<dbReference type="PANTHER" id="PTHR12209">
    <property type="entry name" value="NON-SPECIFIC SERINE/THREONINE PROTEIN KINASE"/>
    <property type="match status" value="1"/>
</dbReference>
<keyword evidence="6" id="KW-0067">ATP-binding</keyword>
<protein>
    <recommendedName>
        <fullName evidence="1">non-specific serine/threonine protein kinase</fullName>
        <ecNumber evidence="1">2.7.11.1</ecNumber>
    </recommendedName>
</protein>
<evidence type="ECO:0000256" key="4">
    <source>
        <dbReference type="ARBA" id="ARBA00022741"/>
    </source>
</evidence>
<evidence type="ECO:0000256" key="8">
    <source>
        <dbReference type="ARBA" id="ARBA00048679"/>
    </source>
</evidence>
<dbReference type="OrthoDB" id="3399at2759"/>
<evidence type="ECO:0000313" key="11">
    <source>
        <dbReference type="Proteomes" id="UP000054559"/>
    </source>
</evidence>
<dbReference type="EC" id="2.7.11.1" evidence="1"/>
<keyword evidence="4" id="KW-0547">Nucleotide-binding</keyword>
<evidence type="ECO:0000256" key="6">
    <source>
        <dbReference type="ARBA" id="ARBA00022840"/>
    </source>
</evidence>
<organism evidence="10 11">
    <name type="scientific">Coccidioides immitis RMSCC 3703</name>
    <dbReference type="NCBI Taxonomy" id="454286"/>
    <lineage>
        <taxon>Eukaryota</taxon>
        <taxon>Fungi</taxon>
        <taxon>Dikarya</taxon>
        <taxon>Ascomycota</taxon>
        <taxon>Pezizomycotina</taxon>
        <taxon>Eurotiomycetes</taxon>
        <taxon>Eurotiomycetidae</taxon>
        <taxon>Onygenales</taxon>
        <taxon>Onygenaceae</taxon>
        <taxon>Coccidioides</taxon>
    </lineage>
</organism>
<dbReference type="GO" id="GO:0005634">
    <property type="term" value="C:nucleus"/>
    <property type="evidence" value="ECO:0007669"/>
    <property type="project" value="TreeGrafter"/>
</dbReference>
<evidence type="ECO:0000256" key="9">
    <source>
        <dbReference type="SAM" id="MobiDB-lite"/>
    </source>
</evidence>
<feature type="region of interest" description="Disordered" evidence="9">
    <location>
        <begin position="31"/>
        <end position="85"/>
    </location>
</feature>
<keyword evidence="3" id="KW-0808">Transferase</keyword>
<keyword evidence="2" id="KW-0723">Serine/threonine-protein kinase</keyword>
<sequence length="176" mass="19021">MLRSSVGGYDEHISSGIIVKRSLHGWISSGSLSSSDRSEIPPASSSLPFGEAGHAISSTGAHVTPIPTMTEEFTPPPLPPPFTSNKTPPVLLAQGAEARLYKTDFLNPSFPAALKFRPSKPYRHPILDRRLTRQRVLQEARCLVKLLKEGIPVPGVLSVDWNTGQGEDETGNGDKL</sequence>
<dbReference type="EMBL" id="DS268143">
    <property type="protein sequence ID" value="KMU75825.1"/>
    <property type="molecule type" value="Genomic_DNA"/>
</dbReference>
<dbReference type="GO" id="GO:0004674">
    <property type="term" value="F:protein serine/threonine kinase activity"/>
    <property type="evidence" value="ECO:0007669"/>
    <property type="project" value="UniProtKB-KW"/>
</dbReference>
<dbReference type="AlphaFoldDB" id="A0A0J8QUR8"/>
<evidence type="ECO:0000256" key="7">
    <source>
        <dbReference type="ARBA" id="ARBA00047899"/>
    </source>
</evidence>
<name>A0A0J8QUR8_COCIT</name>
<dbReference type="GO" id="GO:0005524">
    <property type="term" value="F:ATP binding"/>
    <property type="evidence" value="ECO:0007669"/>
    <property type="project" value="UniProtKB-KW"/>
</dbReference>